<comment type="caution">
    <text evidence="7">The sequence shown here is derived from an EMBL/GenBank/DDBJ whole genome shotgun (WGS) entry which is preliminary data.</text>
</comment>
<evidence type="ECO:0000256" key="2">
    <source>
        <dbReference type="ARBA" id="ARBA00022723"/>
    </source>
</evidence>
<dbReference type="InterPro" id="IPR051452">
    <property type="entry name" value="Diverse_Oxidoreductases"/>
</dbReference>
<accession>A0A085W9A5</accession>
<dbReference type="PROSITE" id="PS51318">
    <property type="entry name" value="TAT"/>
    <property type="match status" value="1"/>
</dbReference>
<dbReference type="InterPro" id="IPR001041">
    <property type="entry name" value="2Fe-2S_ferredoxin-type"/>
</dbReference>
<dbReference type="GO" id="GO:0046872">
    <property type="term" value="F:metal ion binding"/>
    <property type="evidence" value="ECO:0007669"/>
    <property type="project" value="UniProtKB-KW"/>
</dbReference>
<dbReference type="GO" id="GO:0016491">
    <property type="term" value="F:oxidoreductase activity"/>
    <property type="evidence" value="ECO:0007669"/>
    <property type="project" value="UniProtKB-KW"/>
</dbReference>
<dbReference type="RefSeq" id="WP_205628599.1">
    <property type="nucleotide sequence ID" value="NZ_JMCB01000014.1"/>
</dbReference>
<dbReference type="InterPro" id="IPR036884">
    <property type="entry name" value="2Fe-2S-bd_dom_sf"/>
</dbReference>
<organism evidence="7 8">
    <name type="scientific">Hyalangium minutum</name>
    <dbReference type="NCBI Taxonomy" id="394096"/>
    <lineage>
        <taxon>Bacteria</taxon>
        <taxon>Pseudomonadati</taxon>
        <taxon>Myxococcota</taxon>
        <taxon>Myxococcia</taxon>
        <taxon>Myxococcales</taxon>
        <taxon>Cystobacterineae</taxon>
        <taxon>Archangiaceae</taxon>
        <taxon>Hyalangium</taxon>
    </lineage>
</organism>
<evidence type="ECO:0000256" key="4">
    <source>
        <dbReference type="ARBA" id="ARBA00023004"/>
    </source>
</evidence>
<dbReference type="PROSITE" id="PS00197">
    <property type="entry name" value="2FE2S_FER_1"/>
    <property type="match status" value="1"/>
</dbReference>
<evidence type="ECO:0000313" key="8">
    <source>
        <dbReference type="Proteomes" id="UP000028725"/>
    </source>
</evidence>
<sequence length="213" mass="21892">MSPPDDSDPKPLLPKLSRRAFFKGAGASALTASLAQSAAEAAAAASPAVVGPEPSALSLVINGHTVTVHADPATTLAEVLRNHLSMTGTKIGCDRGACSACTVWLDGEVAASCMTLALDARGRKITTIEGLARGEELHPVQRAFVENDALQCGFCTPGMVMSCAALVERNPKCTLDDVKQAVSGHLCRCGTYPNVFKATLAAAQASSKGKGKS</sequence>
<evidence type="ECO:0000256" key="1">
    <source>
        <dbReference type="ARBA" id="ARBA00022714"/>
    </source>
</evidence>
<protein>
    <submittedName>
        <fullName evidence="7">Periplasmic aromatic aldehyde oxidoreductase, iron-sulfur subunit YagT</fullName>
    </submittedName>
</protein>
<dbReference type="PANTHER" id="PTHR44379:SF2">
    <property type="entry name" value="BLR6218 PROTEIN"/>
    <property type="match status" value="1"/>
</dbReference>
<evidence type="ECO:0000256" key="3">
    <source>
        <dbReference type="ARBA" id="ARBA00023002"/>
    </source>
</evidence>
<feature type="domain" description="2Fe-2S ferredoxin-type" evidence="6">
    <location>
        <begin position="55"/>
        <end position="131"/>
    </location>
</feature>
<name>A0A085W9A5_9BACT</name>
<dbReference type="PANTHER" id="PTHR44379">
    <property type="entry name" value="OXIDOREDUCTASE WITH IRON-SULFUR SUBUNIT"/>
    <property type="match status" value="1"/>
</dbReference>
<gene>
    <name evidence="7" type="ORF">DB31_2062</name>
</gene>
<dbReference type="InterPro" id="IPR002888">
    <property type="entry name" value="2Fe-2S-bd"/>
</dbReference>
<reference evidence="7 8" key="1">
    <citation type="submission" date="2014-04" db="EMBL/GenBank/DDBJ databases">
        <title>Genome assembly of Hyalangium minutum DSM 14724.</title>
        <authorList>
            <person name="Sharma G."/>
            <person name="Subramanian S."/>
        </authorList>
    </citation>
    <scope>NUCLEOTIDE SEQUENCE [LARGE SCALE GENOMIC DNA]</scope>
    <source>
        <strain evidence="7 8">DSM 14724</strain>
    </source>
</reference>
<dbReference type="GO" id="GO:0051537">
    <property type="term" value="F:2 iron, 2 sulfur cluster binding"/>
    <property type="evidence" value="ECO:0007669"/>
    <property type="project" value="UniProtKB-KW"/>
</dbReference>
<dbReference type="EMBL" id="JMCB01000014">
    <property type="protein sequence ID" value="KFE64268.1"/>
    <property type="molecule type" value="Genomic_DNA"/>
</dbReference>
<dbReference type="SUPFAM" id="SSF54292">
    <property type="entry name" value="2Fe-2S ferredoxin-like"/>
    <property type="match status" value="1"/>
</dbReference>
<dbReference type="Proteomes" id="UP000028725">
    <property type="component" value="Unassembled WGS sequence"/>
</dbReference>
<keyword evidence="5" id="KW-0411">Iron-sulfur</keyword>
<dbReference type="Pfam" id="PF00111">
    <property type="entry name" value="Fer2"/>
    <property type="match status" value="1"/>
</dbReference>
<keyword evidence="1" id="KW-0001">2Fe-2S</keyword>
<proteinExistence type="predicted"/>
<evidence type="ECO:0000313" key="7">
    <source>
        <dbReference type="EMBL" id="KFE64268.1"/>
    </source>
</evidence>
<evidence type="ECO:0000259" key="6">
    <source>
        <dbReference type="PROSITE" id="PS51085"/>
    </source>
</evidence>
<dbReference type="STRING" id="394096.DB31_2062"/>
<dbReference type="Gene3D" id="1.10.150.120">
    <property type="entry name" value="[2Fe-2S]-binding domain"/>
    <property type="match status" value="1"/>
</dbReference>
<dbReference type="PROSITE" id="PS51085">
    <property type="entry name" value="2FE2S_FER_2"/>
    <property type="match status" value="1"/>
</dbReference>
<dbReference type="FunFam" id="3.10.20.30:FF:000020">
    <property type="entry name" value="Xanthine dehydrogenase iron-sulfur subunit"/>
    <property type="match status" value="1"/>
</dbReference>
<keyword evidence="3" id="KW-0560">Oxidoreductase</keyword>
<dbReference type="InterPro" id="IPR006058">
    <property type="entry name" value="2Fe2S_fd_BS"/>
</dbReference>
<keyword evidence="2" id="KW-0479">Metal-binding</keyword>
<dbReference type="InterPro" id="IPR012675">
    <property type="entry name" value="Beta-grasp_dom_sf"/>
</dbReference>
<dbReference type="Pfam" id="PF01799">
    <property type="entry name" value="Fer2_2"/>
    <property type="match status" value="1"/>
</dbReference>
<evidence type="ECO:0000256" key="5">
    <source>
        <dbReference type="ARBA" id="ARBA00023014"/>
    </source>
</evidence>
<dbReference type="SUPFAM" id="SSF47741">
    <property type="entry name" value="CO dehydrogenase ISP C-domain like"/>
    <property type="match status" value="1"/>
</dbReference>
<dbReference type="PATRIC" id="fig|394096.3.peg.6398"/>
<dbReference type="Gene3D" id="3.10.20.30">
    <property type="match status" value="1"/>
</dbReference>
<keyword evidence="4" id="KW-0408">Iron</keyword>
<dbReference type="AlphaFoldDB" id="A0A085W9A5"/>
<dbReference type="InterPro" id="IPR036010">
    <property type="entry name" value="2Fe-2S_ferredoxin-like_sf"/>
</dbReference>
<dbReference type="CDD" id="cd00207">
    <property type="entry name" value="fer2"/>
    <property type="match status" value="1"/>
</dbReference>
<dbReference type="InterPro" id="IPR006311">
    <property type="entry name" value="TAT_signal"/>
</dbReference>
<keyword evidence="8" id="KW-1185">Reference proteome</keyword>